<keyword evidence="13" id="KW-1185">Reference proteome</keyword>
<evidence type="ECO:0000259" key="10">
    <source>
        <dbReference type="PROSITE" id="PS01124"/>
    </source>
</evidence>
<dbReference type="InterPro" id="IPR009057">
    <property type="entry name" value="Homeodomain-like_sf"/>
</dbReference>
<feature type="coiled-coil region" evidence="9">
    <location>
        <begin position="109"/>
        <end position="145"/>
    </location>
</feature>
<dbReference type="InterPro" id="IPR051552">
    <property type="entry name" value="HptR"/>
</dbReference>
<comment type="caution">
    <text evidence="12">The sequence shown here is derived from an EMBL/GenBank/DDBJ whole genome shotgun (WGS) entry which is preliminary data.</text>
</comment>
<dbReference type="RefSeq" id="WP_284241075.1">
    <property type="nucleotide sequence ID" value="NZ_BSSQ01000018.1"/>
</dbReference>
<dbReference type="EMBL" id="BSSQ01000018">
    <property type="protein sequence ID" value="GLX70314.1"/>
    <property type="molecule type" value="Genomic_DNA"/>
</dbReference>
<protein>
    <recommendedName>
        <fullName evidence="14">DNA-binding response regulator</fullName>
    </recommendedName>
</protein>
<gene>
    <name evidence="12" type="ORF">MU1_46600</name>
</gene>
<dbReference type="InterPro" id="IPR020449">
    <property type="entry name" value="Tscrpt_reg_AraC-type_HTH"/>
</dbReference>
<dbReference type="PANTHER" id="PTHR42713:SF3">
    <property type="entry name" value="TRANSCRIPTIONAL REGULATORY PROTEIN HPTR"/>
    <property type="match status" value="1"/>
</dbReference>
<dbReference type="SMART" id="SM00342">
    <property type="entry name" value="HTH_ARAC"/>
    <property type="match status" value="1"/>
</dbReference>
<dbReference type="Proteomes" id="UP001157114">
    <property type="component" value="Unassembled WGS sequence"/>
</dbReference>
<feature type="domain" description="HTH araC/xylS-type" evidence="10">
    <location>
        <begin position="423"/>
        <end position="522"/>
    </location>
</feature>
<dbReference type="SUPFAM" id="SSF46689">
    <property type="entry name" value="Homeodomain-like"/>
    <property type="match status" value="2"/>
</dbReference>
<keyword evidence="5" id="KW-0805">Transcription regulation</keyword>
<organism evidence="12 13">
    <name type="scientific">Paenibacillus glycanilyticus</name>
    <dbReference type="NCBI Taxonomy" id="126569"/>
    <lineage>
        <taxon>Bacteria</taxon>
        <taxon>Bacillati</taxon>
        <taxon>Bacillota</taxon>
        <taxon>Bacilli</taxon>
        <taxon>Bacillales</taxon>
        <taxon>Paenibacillaceae</taxon>
        <taxon>Paenibacillus</taxon>
    </lineage>
</organism>
<evidence type="ECO:0000256" key="1">
    <source>
        <dbReference type="ARBA" id="ARBA00004496"/>
    </source>
</evidence>
<dbReference type="PROSITE" id="PS01124">
    <property type="entry name" value="HTH_ARAC_FAMILY_2"/>
    <property type="match status" value="1"/>
</dbReference>
<dbReference type="Gene3D" id="3.40.50.2300">
    <property type="match status" value="1"/>
</dbReference>
<dbReference type="PROSITE" id="PS50110">
    <property type="entry name" value="RESPONSE_REGULATORY"/>
    <property type="match status" value="1"/>
</dbReference>
<dbReference type="SMART" id="SM00448">
    <property type="entry name" value="REC"/>
    <property type="match status" value="1"/>
</dbReference>
<keyword evidence="2" id="KW-0963">Cytoplasm</keyword>
<dbReference type="InterPro" id="IPR018062">
    <property type="entry name" value="HTH_AraC-typ_CS"/>
</dbReference>
<name>A0ABQ6GH93_9BACL</name>
<dbReference type="Gene3D" id="1.10.10.60">
    <property type="entry name" value="Homeodomain-like"/>
    <property type="match status" value="2"/>
</dbReference>
<dbReference type="PROSITE" id="PS00041">
    <property type="entry name" value="HTH_ARAC_FAMILY_1"/>
    <property type="match status" value="1"/>
</dbReference>
<keyword evidence="3 8" id="KW-0597">Phosphoprotein</keyword>
<evidence type="ECO:0000313" key="13">
    <source>
        <dbReference type="Proteomes" id="UP001157114"/>
    </source>
</evidence>
<dbReference type="InterPro" id="IPR018060">
    <property type="entry name" value="HTH_AraC"/>
</dbReference>
<dbReference type="SUPFAM" id="SSF52172">
    <property type="entry name" value="CheY-like"/>
    <property type="match status" value="1"/>
</dbReference>
<feature type="modified residue" description="4-aspartylphosphate" evidence="8">
    <location>
        <position position="55"/>
    </location>
</feature>
<dbReference type="CDD" id="cd17536">
    <property type="entry name" value="REC_YesN-like"/>
    <property type="match status" value="1"/>
</dbReference>
<dbReference type="PRINTS" id="PR00032">
    <property type="entry name" value="HTHARAC"/>
</dbReference>
<keyword evidence="7" id="KW-0804">Transcription</keyword>
<evidence type="ECO:0000256" key="7">
    <source>
        <dbReference type="ARBA" id="ARBA00023163"/>
    </source>
</evidence>
<proteinExistence type="predicted"/>
<feature type="domain" description="Response regulatory" evidence="11">
    <location>
        <begin position="3"/>
        <end position="120"/>
    </location>
</feature>
<dbReference type="InterPro" id="IPR011006">
    <property type="entry name" value="CheY-like_superfamily"/>
</dbReference>
<sequence length="522" mass="58662">MLSIMIIDDEDLIRRGLEKIVSKLSEEYVVVGSFSNGFEASQELNRLTPDVVITDIKMPYMDGLQFIEELRHRLPDTRCLILSGYNDFDYARTAMQYGVKDYLIKPVDKEELIANLSQIHEDLKAAKQEKEKEQLLSKKAQMSDLLLREQLLRKLLGGEGREAKEGNAGMSAEGATPAAFEQSYAVLTVRASNQAMKEQILDWGRTMASQGIDSVAMEAQIVALIVPSEKEEELGKRAHGTALRLMNDLQFAAKGKFVAGISGGYIGSGTAASAYQEALALSYAGIYKREAFGFVTAKEGANVSVEPAFFTALMEGDFTHALERLDAEGIGAAVQRMFVEIERVRPPYAELVQFMANLLYTAVQKVDGLLDELVKLTPPGVGVYQSVADFFNLTELKERILHLLELSLYRLASLRKEGNRVIETVKQLIQQDYDKDLELTELSEKVFLNPSYLSTLFKQEMGQTITQYVLQLRMMKAKELLKKRLDLKVYEVGEQVGYPDSIYFNKVFKKMVGITPKEYRNL</sequence>
<keyword evidence="4" id="KW-0902">Two-component regulatory system</keyword>
<dbReference type="PANTHER" id="PTHR42713">
    <property type="entry name" value="HISTIDINE KINASE-RELATED"/>
    <property type="match status" value="1"/>
</dbReference>
<evidence type="ECO:0000256" key="9">
    <source>
        <dbReference type="SAM" id="Coils"/>
    </source>
</evidence>
<evidence type="ECO:0000256" key="3">
    <source>
        <dbReference type="ARBA" id="ARBA00022553"/>
    </source>
</evidence>
<evidence type="ECO:0000256" key="6">
    <source>
        <dbReference type="ARBA" id="ARBA00023125"/>
    </source>
</evidence>
<evidence type="ECO:0008006" key="14">
    <source>
        <dbReference type="Google" id="ProtNLM"/>
    </source>
</evidence>
<evidence type="ECO:0000256" key="2">
    <source>
        <dbReference type="ARBA" id="ARBA00022490"/>
    </source>
</evidence>
<evidence type="ECO:0000256" key="5">
    <source>
        <dbReference type="ARBA" id="ARBA00023015"/>
    </source>
</evidence>
<evidence type="ECO:0000256" key="4">
    <source>
        <dbReference type="ARBA" id="ARBA00023012"/>
    </source>
</evidence>
<evidence type="ECO:0000259" key="11">
    <source>
        <dbReference type="PROSITE" id="PS50110"/>
    </source>
</evidence>
<reference evidence="12 13" key="1">
    <citation type="submission" date="2023-03" db="EMBL/GenBank/DDBJ databases">
        <title>Draft genome sequence of the bacteria which degrade cell wall of Tricholomamatutake.</title>
        <authorList>
            <person name="Konishi Y."/>
            <person name="Fukuta Y."/>
            <person name="Shirasaka N."/>
        </authorList>
    </citation>
    <scope>NUCLEOTIDE SEQUENCE [LARGE SCALE GENOMIC DNA]</scope>
    <source>
        <strain evidence="13">mu1</strain>
    </source>
</reference>
<accession>A0ABQ6GH93</accession>
<comment type="subcellular location">
    <subcellularLocation>
        <location evidence="1">Cytoplasm</location>
    </subcellularLocation>
</comment>
<dbReference type="InterPro" id="IPR001789">
    <property type="entry name" value="Sig_transdc_resp-reg_receiver"/>
</dbReference>
<dbReference type="Pfam" id="PF00072">
    <property type="entry name" value="Response_reg"/>
    <property type="match status" value="1"/>
</dbReference>
<keyword evidence="9" id="KW-0175">Coiled coil</keyword>
<evidence type="ECO:0000313" key="12">
    <source>
        <dbReference type="EMBL" id="GLX70314.1"/>
    </source>
</evidence>
<evidence type="ECO:0000256" key="8">
    <source>
        <dbReference type="PROSITE-ProRule" id="PRU00169"/>
    </source>
</evidence>
<keyword evidence="6" id="KW-0238">DNA-binding</keyword>
<dbReference type="Pfam" id="PF12833">
    <property type="entry name" value="HTH_18"/>
    <property type="match status" value="1"/>
</dbReference>